<dbReference type="AlphaFoldDB" id="A0A1S3TIJ0"/>
<protein>
    <submittedName>
        <fullName evidence="5">Uncharacterized protein LOC106755864</fullName>
    </submittedName>
</protein>
<keyword evidence="2 3" id="KW-0472">Membrane</keyword>
<reference evidence="4" key="1">
    <citation type="journal article" date="2014" name="Nat. Commun.">
        <title>Genome sequence of mungbean and insights into evolution within Vigna species.</title>
        <authorList>
            <person name="Kang Y.J."/>
            <person name="Kim S.K."/>
            <person name="Kim M.Y."/>
            <person name="Lestari P."/>
            <person name="Kim K.H."/>
            <person name="Ha B.K."/>
            <person name="Jun T.H."/>
            <person name="Hwang W.J."/>
            <person name="Lee T."/>
            <person name="Lee J."/>
            <person name="Shim S."/>
            <person name="Yoon M.Y."/>
            <person name="Jang Y.E."/>
            <person name="Han K.S."/>
            <person name="Taeprayoon P."/>
            <person name="Yoon N."/>
            <person name="Somta P."/>
            <person name="Tanya P."/>
            <person name="Kim K.S."/>
            <person name="Gwag J.G."/>
            <person name="Moon J.K."/>
            <person name="Lee Y.H."/>
            <person name="Park B.S."/>
            <person name="Bombarely A."/>
            <person name="Doyle J.J."/>
            <person name="Jackson S.A."/>
            <person name="Schafleitner R."/>
            <person name="Srinives P."/>
            <person name="Varshney R.K."/>
            <person name="Lee S.H."/>
        </authorList>
    </citation>
    <scope>NUCLEOTIDE SEQUENCE [LARGE SCALE GENOMIC DNA]</scope>
    <source>
        <strain evidence="4">cv. VC1973A</strain>
    </source>
</reference>
<accession>A0A1S3TIJ0</accession>
<dbReference type="RefSeq" id="XP_014493571.1">
    <property type="nucleotide sequence ID" value="XM_014638085.2"/>
</dbReference>
<gene>
    <name evidence="5" type="primary">LOC106755864</name>
</gene>
<dbReference type="Proteomes" id="UP000087766">
    <property type="component" value="Chromosome 2"/>
</dbReference>
<dbReference type="InterPro" id="IPR044839">
    <property type="entry name" value="NDR1-like"/>
</dbReference>
<dbReference type="PANTHER" id="PTHR31234:SF55">
    <property type="entry name" value="LATE EMBRYOGENESIS ABUNDANT (LEA) HYDROXYPROLINE-RICH GLYCOPROTEIN FAMILY"/>
    <property type="match status" value="1"/>
</dbReference>
<dbReference type="PANTHER" id="PTHR31234">
    <property type="entry name" value="LATE EMBRYOGENESIS ABUNDANT (LEA) HYDROXYPROLINE-RICH GLYCOPROTEIN FAMILY"/>
    <property type="match status" value="1"/>
</dbReference>
<evidence type="ECO:0000313" key="4">
    <source>
        <dbReference type="Proteomes" id="UP000087766"/>
    </source>
</evidence>
<organism evidence="4 5">
    <name type="scientific">Vigna radiata var. radiata</name>
    <name type="common">Mung bean</name>
    <name type="synonym">Phaseolus aureus</name>
    <dbReference type="NCBI Taxonomy" id="3916"/>
    <lineage>
        <taxon>Eukaryota</taxon>
        <taxon>Viridiplantae</taxon>
        <taxon>Streptophyta</taxon>
        <taxon>Embryophyta</taxon>
        <taxon>Tracheophyta</taxon>
        <taxon>Spermatophyta</taxon>
        <taxon>Magnoliopsida</taxon>
        <taxon>eudicotyledons</taxon>
        <taxon>Gunneridae</taxon>
        <taxon>Pentapetalae</taxon>
        <taxon>rosids</taxon>
        <taxon>fabids</taxon>
        <taxon>Fabales</taxon>
        <taxon>Fabaceae</taxon>
        <taxon>Papilionoideae</taxon>
        <taxon>50 kb inversion clade</taxon>
        <taxon>NPAAA clade</taxon>
        <taxon>indigoferoid/millettioid clade</taxon>
        <taxon>Phaseoleae</taxon>
        <taxon>Vigna</taxon>
    </lineage>
</organism>
<comment type="subcellular location">
    <subcellularLocation>
        <location evidence="1">Membrane</location>
    </subcellularLocation>
</comment>
<evidence type="ECO:0000256" key="2">
    <source>
        <dbReference type="ARBA" id="ARBA00023136"/>
    </source>
</evidence>
<reference evidence="5" key="2">
    <citation type="submission" date="2025-08" db="UniProtKB">
        <authorList>
            <consortium name="RefSeq"/>
        </authorList>
    </citation>
    <scope>IDENTIFICATION</scope>
    <source>
        <tissue evidence="5">Leaf</tissue>
    </source>
</reference>
<feature type="transmembrane region" description="Helical" evidence="3">
    <location>
        <begin position="20"/>
        <end position="42"/>
    </location>
</feature>
<sequence length="213" mass="24003">MAPTNNHRTRCADTRFPRNLILLLVTIFVFIMAAISIAWLVMHPHNPGFGVTSLSVTNFSLSDSHVRGKYEVGLTLTNPNKITTQVELHRSGFLLLYGHEERHSVDATQRWQRRVVLEKFTNKSVKADFEVIDQHQKVVPPVLVEDLNKGVVNFNVVLKVTVRFEAGIWPSKDVLLDVWCKDLDVEFHSQTKDTGKLLGIGKDCSTKNAGGRT</sequence>
<evidence type="ECO:0000256" key="3">
    <source>
        <dbReference type="SAM" id="Phobius"/>
    </source>
</evidence>
<dbReference type="KEGG" id="vra:106755864"/>
<evidence type="ECO:0000256" key="1">
    <source>
        <dbReference type="ARBA" id="ARBA00004370"/>
    </source>
</evidence>
<keyword evidence="3" id="KW-1133">Transmembrane helix</keyword>
<dbReference type="GO" id="GO:0005886">
    <property type="term" value="C:plasma membrane"/>
    <property type="evidence" value="ECO:0007669"/>
    <property type="project" value="TreeGrafter"/>
</dbReference>
<keyword evidence="3" id="KW-0812">Transmembrane</keyword>
<dbReference type="STRING" id="3916.A0A1S3TIJ0"/>
<evidence type="ECO:0000313" key="5">
    <source>
        <dbReference type="RefSeq" id="XP_014493571.1"/>
    </source>
</evidence>
<dbReference type="OrthoDB" id="1708017at2759"/>
<dbReference type="Gramene" id="Vradi02g07380.1">
    <property type="protein sequence ID" value="Vradi02g07380.1"/>
    <property type="gene ID" value="Vradi02g07380"/>
</dbReference>
<proteinExistence type="predicted"/>
<dbReference type="GeneID" id="106755864"/>
<name>A0A1S3TIJ0_VIGRR</name>
<keyword evidence="4" id="KW-1185">Reference proteome</keyword>
<dbReference type="GO" id="GO:0098542">
    <property type="term" value="P:defense response to other organism"/>
    <property type="evidence" value="ECO:0007669"/>
    <property type="project" value="InterPro"/>
</dbReference>